<comment type="similarity">
    <text evidence="8">Belongs to the COQ7 family.</text>
</comment>
<dbReference type="GO" id="GO:0046872">
    <property type="term" value="F:metal ion binding"/>
    <property type="evidence" value="ECO:0007669"/>
    <property type="project" value="UniProtKB-KW"/>
</dbReference>
<reference evidence="10 11" key="1">
    <citation type="submission" date="2019-06" db="EMBL/GenBank/DDBJ databases">
        <title>Genomic Encyclopedia of Type Strains, Phase IV (KMG-V): Genome sequencing to study the core and pangenomes of soil and plant-associated prokaryotes.</title>
        <authorList>
            <person name="Whitman W."/>
        </authorList>
    </citation>
    <scope>NUCLEOTIDE SEQUENCE [LARGE SCALE GENOMIC DNA]</scope>
    <source>
        <strain evidence="10 11">BR 11622</strain>
    </source>
</reference>
<feature type="binding site" evidence="8">
    <location>
        <position position="171"/>
    </location>
    <ligand>
        <name>Fe cation</name>
        <dbReference type="ChEBI" id="CHEBI:24875"/>
        <label>2</label>
    </ligand>
</feature>
<dbReference type="GO" id="GO:0005886">
    <property type="term" value="C:plasma membrane"/>
    <property type="evidence" value="ECO:0007669"/>
    <property type="project" value="UniProtKB-SubCell"/>
</dbReference>
<dbReference type="InterPro" id="IPR009078">
    <property type="entry name" value="Ferritin-like_SF"/>
</dbReference>
<comment type="pathway">
    <text evidence="1 8">Cofactor biosynthesis; ubiquinone biosynthesis.</text>
</comment>
<keyword evidence="5 8" id="KW-0408">Iron</keyword>
<keyword evidence="3 8" id="KW-0479">Metal-binding</keyword>
<comment type="caution">
    <text evidence="10">The sequence shown here is derived from an EMBL/GenBank/DDBJ whole genome shotgun (WGS) entry which is preliminary data.</text>
</comment>
<evidence type="ECO:0000313" key="10">
    <source>
        <dbReference type="EMBL" id="TWB41640.1"/>
    </source>
</evidence>
<dbReference type="InterPro" id="IPR012347">
    <property type="entry name" value="Ferritin-like"/>
</dbReference>
<feature type="compositionally biased region" description="Polar residues" evidence="9">
    <location>
        <begin position="1"/>
        <end position="17"/>
    </location>
</feature>
<evidence type="ECO:0000256" key="4">
    <source>
        <dbReference type="ARBA" id="ARBA00023002"/>
    </source>
</evidence>
<feature type="binding site" evidence="8">
    <location>
        <position position="54"/>
    </location>
    <ligand>
        <name>Fe cation</name>
        <dbReference type="ChEBI" id="CHEBI:24875"/>
        <label>1</label>
    </ligand>
</feature>
<dbReference type="GO" id="GO:0008682">
    <property type="term" value="F:3-demethoxyubiquinol 3-hydroxylase activity"/>
    <property type="evidence" value="ECO:0007669"/>
    <property type="project" value="UniProtKB-EC"/>
</dbReference>
<dbReference type="EC" id="1.14.99.60" evidence="8"/>
<evidence type="ECO:0000256" key="5">
    <source>
        <dbReference type="ARBA" id="ARBA00023004"/>
    </source>
</evidence>
<keyword evidence="7 8" id="KW-0472">Membrane</keyword>
<keyword evidence="11" id="KW-1185">Reference proteome</keyword>
<dbReference type="Gene3D" id="1.20.1260.10">
    <property type="match status" value="1"/>
</dbReference>
<keyword evidence="8" id="KW-1003">Cell membrane</keyword>
<feature type="region of interest" description="Disordered" evidence="9">
    <location>
        <begin position="1"/>
        <end position="36"/>
    </location>
</feature>
<evidence type="ECO:0000256" key="1">
    <source>
        <dbReference type="ARBA" id="ARBA00004749"/>
    </source>
</evidence>
<sequence length="207" mass="22342">MSATNTAPHPTANQPAANQPVGGPAERLARRPLPGDLGTDAQIARIIRVDQAGEYGAARIYAGQLSVLGKSPVGATIRHMEEQERVHLDTFNTMMVERRVRPTALQPLWKLAGYALGAATALMGERAAMACTVAVEEAIDAHYAEQAERLGPGEAELKATIEKFRAEELEHRDIGIAHDAELTTGYPVLYTLIKAGTRAVIWVAERV</sequence>
<feature type="binding site" evidence="8">
    <location>
        <position position="168"/>
    </location>
    <ligand>
        <name>Fe cation</name>
        <dbReference type="ChEBI" id="CHEBI:24875"/>
        <label>2</label>
    </ligand>
</feature>
<comment type="subcellular location">
    <subcellularLocation>
        <location evidence="8">Cell membrane</location>
        <topology evidence="8">Peripheral membrane protein</topology>
    </subcellularLocation>
</comment>
<dbReference type="SUPFAM" id="SSF47240">
    <property type="entry name" value="Ferritin-like"/>
    <property type="match status" value="1"/>
</dbReference>
<evidence type="ECO:0000256" key="9">
    <source>
        <dbReference type="SAM" id="MobiDB-lite"/>
    </source>
</evidence>
<proteinExistence type="inferred from homology"/>
<protein>
    <recommendedName>
        <fullName evidence="8">3-demethoxyubiquinol 3-hydroxylase</fullName>
        <shortName evidence="8">DMQ hydroxylase</shortName>
        <ecNumber evidence="8">1.14.99.60</ecNumber>
    </recommendedName>
    <alternativeName>
        <fullName evidence="8">2-nonaprenyl-3-methyl-6-methoxy-1,4-benzoquinol hydroxylase</fullName>
    </alternativeName>
</protein>
<organism evidence="10 11">
    <name type="scientific">Nitrospirillum amazonense</name>
    <dbReference type="NCBI Taxonomy" id="28077"/>
    <lineage>
        <taxon>Bacteria</taxon>
        <taxon>Pseudomonadati</taxon>
        <taxon>Pseudomonadota</taxon>
        <taxon>Alphaproteobacteria</taxon>
        <taxon>Rhodospirillales</taxon>
        <taxon>Azospirillaceae</taxon>
        <taxon>Nitrospirillum</taxon>
    </lineage>
</organism>
<feature type="binding site" evidence="8">
    <location>
        <position position="136"/>
    </location>
    <ligand>
        <name>Fe cation</name>
        <dbReference type="ChEBI" id="CHEBI:24875"/>
        <label>2</label>
    </ligand>
</feature>
<keyword evidence="4 8" id="KW-0560">Oxidoreductase</keyword>
<keyword evidence="10" id="KW-0830">Ubiquinone</keyword>
<dbReference type="PANTHER" id="PTHR11237:SF4">
    <property type="entry name" value="5-DEMETHOXYUBIQUINONE HYDROXYLASE, MITOCHONDRIAL"/>
    <property type="match status" value="1"/>
</dbReference>
<evidence type="ECO:0000256" key="7">
    <source>
        <dbReference type="ARBA" id="ARBA00023136"/>
    </source>
</evidence>
<feature type="binding site" evidence="8">
    <location>
        <position position="168"/>
    </location>
    <ligand>
        <name>Fe cation</name>
        <dbReference type="ChEBI" id="CHEBI:24875"/>
        <label>1</label>
    </ligand>
</feature>
<dbReference type="Proteomes" id="UP000315751">
    <property type="component" value="Unassembled WGS sequence"/>
</dbReference>
<dbReference type="AlphaFoldDB" id="A0A560H817"/>
<dbReference type="UniPathway" id="UPA00232"/>
<dbReference type="EMBL" id="VITR01000007">
    <property type="protein sequence ID" value="TWB41640.1"/>
    <property type="molecule type" value="Genomic_DNA"/>
</dbReference>
<feature type="binding site" evidence="8">
    <location>
        <position position="84"/>
    </location>
    <ligand>
        <name>Fe cation</name>
        <dbReference type="ChEBI" id="CHEBI:24875"/>
        <label>2</label>
    </ligand>
</feature>
<accession>A0A560H817</accession>
<dbReference type="InterPro" id="IPR011566">
    <property type="entry name" value="Ubq_synth_Coq7"/>
</dbReference>
<feature type="binding site" evidence="8">
    <location>
        <position position="84"/>
    </location>
    <ligand>
        <name>Fe cation</name>
        <dbReference type="ChEBI" id="CHEBI:24875"/>
        <label>1</label>
    </ligand>
</feature>
<evidence type="ECO:0000256" key="3">
    <source>
        <dbReference type="ARBA" id="ARBA00022723"/>
    </source>
</evidence>
<keyword evidence="2 8" id="KW-0831">Ubiquinone biosynthesis</keyword>
<keyword evidence="6 8" id="KW-0503">Monooxygenase</keyword>
<gene>
    <name evidence="8" type="primary">coq7</name>
    <name evidence="10" type="ORF">FBZ90_10711</name>
</gene>
<comment type="catalytic activity">
    <reaction evidence="8">
        <text>a 5-methoxy-2-methyl-3-(all-trans-polyprenyl)benzene-1,4-diol + AH2 + O2 = a 3-demethylubiquinol + A + H2O</text>
        <dbReference type="Rhea" id="RHEA:50908"/>
        <dbReference type="Rhea" id="RHEA-COMP:10859"/>
        <dbReference type="Rhea" id="RHEA-COMP:10914"/>
        <dbReference type="ChEBI" id="CHEBI:13193"/>
        <dbReference type="ChEBI" id="CHEBI:15377"/>
        <dbReference type="ChEBI" id="CHEBI:15379"/>
        <dbReference type="ChEBI" id="CHEBI:17499"/>
        <dbReference type="ChEBI" id="CHEBI:84167"/>
        <dbReference type="ChEBI" id="CHEBI:84422"/>
        <dbReference type="EC" id="1.14.99.60"/>
    </reaction>
</comment>
<name>A0A560H817_9PROT</name>
<dbReference type="HAMAP" id="MF_01658">
    <property type="entry name" value="COQ7"/>
    <property type="match status" value="1"/>
</dbReference>
<evidence type="ECO:0000313" key="11">
    <source>
        <dbReference type="Proteomes" id="UP000315751"/>
    </source>
</evidence>
<feature type="binding site" evidence="8">
    <location>
        <position position="87"/>
    </location>
    <ligand>
        <name>Fe cation</name>
        <dbReference type="ChEBI" id="CHEBI:24875"/>
        <label>1</label>
    </ligand>
</feature>
<evidence type="ECO:0000256" key="2">
    <source>
        <dbReference type="ARBA" id="ARBA00022688"/>
    </source>
</evidence>
<comment type="cofactor">
    <cofactor evidence="8">
        <name>Fe cation</name>
        <dbReference type="ChEBI" id="CHEBI:24875"/>
    </cofactor>
    <text evidence="8">Binds 2 iron ions per subunit.</text>
</comment>
<dbReference type="GO" id="GO:0006744">
    <property type="term" value="P:ubiquinone biosynthetic process"/>
    <property type="evidence" value="ECO:0007669"/>
    <property type="project" value="UniProtKB-UniRule"/>
</dbReference>
<dbReference type="OrthoDB" id="7559360at2"/>
<dbReference type="Pfam" id="PF03232">
    <property type="entry name" value="COQ7"/>
    <property type="match status" value="1"/>
</dbReference>
<evidence type="ECO:0000256" key="6">
    <source>
        <dbReference type="ARBA" id="ARBA00023033"/>
    </source>
</evidence>
<evidence type="ECO:0000256" key="8">
    <source>
        <dbReference type="HAMAP-Rule" id="MF_01658"/>
    </source>
</evidence>
<dbReference type="RefSeq" id="WP_145732672.1">
    <property type="nucleotide sequence ID" value="NZ_VITR01000007.1"/>
</dbReference>
<comment type="function">
    <text evidence="8">Catalyzes the hydroxylation of 2-nonaprenyl-3-methyl-6-methoxy-1,4-benzoquinol during ubiquinone biosynthesis.</text>
</comment>
<dbReference type="CDD" id="cd01042">
    <property type="entry name" value="DMQH"/>
    <property type="match status" value="1"/>
</dbReference>
<dbReference type="PANTHER" id="PTHR11237">
    <property type="entry name" value="COENZYME Q10 BIOSYNTHESIS PROTEIN 7"/>
    <property type="match status" value="1"/>
</dbReference>